<keyword evidence="1" id="KW-0472">Membrane</keyword>
<organism evidence="2 3">
    <name type="scientific">Actinocatenispora comari</name>
    <dbReference type="NCBI Taxonomy" id="2807577"/>
    <lineage>
        <taxon>Bacteria</taxon>
        <taxon>Bacillati</taxon>
        <taxon>Actinomycetota</taxon>
        <taxon>Actinomycetes</taxon>
        <taxon>Micromonosporales</taxon>
        <taxon>Micromonosporaceae</taxon>
        <taxon>Actinocatenispora</taxon>
    </lineage>
</organism>
<feature type="transmembrane region" description="Helical" evidence="1">
    <location>
        <begin position="183"/>
        <end position="202"/>
    </location>
</feature>
<evidence type="ECO:0000256" key="1">
    <source>
        <dbReference type="SAM" id="Phobius"/>
    </source>
</evidence>
<dbReference type="AlphaFoldDB" id="A0A8J4AC18"/>
<feature type="transmembrane region" description="Helical" evidence="1">
    <location>
        <begin position="84"/>
        <end position="102"/>
    </location>
</feature>
<proteinExistence type="predicted"/>
<reference evidence="3" key="1">
    <citation type="journal article" date="2021" name="Int. J. Syst. Evol. Microbiol.">
        <title>Actinocatenispora comari sp. nov., an endophytic actinomycete isolated from aerial parts of Comarum salesowianum.</title>
        <authorList>
            <person name="Oyunbileg N."/>
            <person name="Iizaka Y."/>
            <person name="Hamada M."/>
            <person name="Davaapurev B.O."/>
            <person name="Fukumoto A."/>
            <person name="Tsetseg B."/>
            <person name="Kato F."/>
            <person name="Tamura T."/>
            <person name="Batkhuu J."/>
            <person name="Anzai Y."/>
        </authorList>
    </citation>
    <scope>NUCLEOTIDE SEQUENCE [LARGE SCALE GENOMIC DNA]</scope>
    <source>
        <strain evidence="3">NUM-2625</strain>
    </source>
</reference>
<name>A0A8J4AC18_9ACTN</name>
<evidence type="ECO:0008006" key="4">
    <source>
        <dbReference type="Google" id="ProtNLM"/>
    </source>
</evidence>
<dbReference type="InterPro" id="IPR021215">
    <property type="entry name" value="DUF2752"/>
</dbReference>
<accession>A0A8J4AC18</accession>
<protein>
    <recommendedName>
        <fullName evidence="4">DUF2752 domain-containing protein</fullName>
    </recommendedName>
</protein>
<keyword evidence="1" id="KW-1133">Transmembrane helix</keyword>
<keyword evidence="3" id="KW-1185">Reference proteome</keyword>
<evidence type="ECO:0000313" key="2">
    <source>
        <dbReference type="EMBL" id="GIL25968.1"/>
    </source>
</evidence>
<dbReference type="EMBL" id="BOPO01000015">
    <property type="protein sequence ID" value="GIL25968.1"/>
    <property type="molecule type" value="Genomic_DNA"/>
</dbReference>
<comment type="caution">
    <text evidence="2">The sequence shown here is derived from an EMBL/GenBank/DDBJ whole genome shotgun (WGS) entry which is preliminary data.</text>
</comment>
<dbReference type="RefSeq" id="WP_225918362.1">
    <property type="nucleotide sequence ID" value="NZ_BOPO01000015.1"/>
</dbReference>
<feature type="transmembrane region" description="Helical" evidence="1">
    <location>
        <begin position="152"/>
        <end position="171"/>
    </location>
</feature>
<dbReference type="Proteomes" id="UP000614996">
    <property type="component" value="Unassembled WGS sequence"/>
</dbReference>
<dbReference type="Pfam" id="PF10825">
    <property type="entry name" value="DUF2752"/>
    <property type="match status" value="1"/>
</dbReference>
<gene>
    <name evidence="2" type="ORF">NUM_12220</name>
</gene>
<keyword evidence="1" id="KW-0812">Transmembrane</keyword>
<evidence type="ECO:0000313" key="3">
    <source>
        <dbReference type="Proteomes" id="UP000614996"/>
    </source>
</evidence>
<sequence>MASVSEIGSAQRGLPGAAAVTIPVTGIGAATGDGLQAPPPDYGYPVVATGYAYPGPTGADQQAPPVRPRTPIGRLIQFLFVRQTWLAPLAVLACFGMAVVYVEHFNPTTGAEGPTGGCAFKALTGLDCPGCGGTRAFWYLLHGNLPEAARNHVLAVFAAPFLVYAYVAWALRRVFNVRLPRLRIPSVAFALFAGAWVAFFILRNLPWAPFTFLYV</sequence>